<dbReference type="SUPFAM" id="SSF82544">
    <property type="entry name" value="GckA/TtuD-like"/>
    <property type="match status" value="1"/>
</dbReference>
<dbReference type="PANTHER" id="PTHR12227">
    <property type="entry name" value="GLYCERATE KINASE"/>
    <property type="match status" value="1"/>
</dbReference>
<reference evidence="2" key="1">
    <citation type="submission" date="2021-01" db="EMBL/GenBank/DDBJ databases">
        <authorList>
            <person name="Corre E."/>
            <person name="Pelletier E."/>
            <person name="Niang G."/>
            <person name="Scheremetjew M."/>
            <person name="Finn R."/>
            <person name="Kale V."/>
            <person name="Holt S."/>
            <person name="Cochrane G."/>
            <person name="Meng A."/>
            <person name="Brown T."/>
            <person name="Cohen L."/>
        </authorList>
    </citation>
    <scope>NUCLEOTIDE SEQUENCE</scope>
    <source>
        <strain evidence="2">NIES-2562</strain>
    </source>
</reference>
<proteinExistence type="predicted"/>
<dbReference type="EMBL" id="HBIB01012627">
    <property type="protein sequence ID" value="CAE0246093.1"/>
    <property type="molecule type" value="Transcribed_RNA"/>
</dbReference>
<protein>
    <recommendedName>
        <fullName evidence="1">MOFRL domain-containing protein</fullName>
    </recommendedName>
</protein>
<evidence type="ECO:0000313" key="2">
    <source>
        <dbReference type="EMBL" id="CAE0246093.1"/>
    </source>
</evidence>
<organism evidence="2">
    <name type="scientific">Palpitomonas bilix</name>
    <dbReference type="NCBI Taxonomy" id="652834"/>
    <lineage>
        <taxon>Eukaryota</taxon>
        <taxon>Eukaryota incertae sedis</taxon>
    </lineage>
</organism>
<dbReference type="Pfam" id="PF05161">
    <property type="entry name" value="MOFRL"/>
    <property type="match status" value="1"/>
</dbReference>
<dbReference type="Gene3D" id="3.40.1480.10">
    <property type="entry name" value="MOFRL domain"/>
    <property type="match status" value="1"/>
</dbReference>
<name>A0A7S3G1L4_9EUKA</name>
<evidence type="ECO:0000259" key="1">
    <source>
        <dbReference type="Pfam" id="PF05161"/>
    </source>
</evidence>
<dbReference type="InterPro" id="IPR007835">
    <property type="entry name" value="MOFRL"/>
</dbReference>
<dbReference type="GO" id="GO:0005737">
    <property type="term" value="C:cytoplasm"/>
    <property type="evidence" value="ECO:0007669"/>
    <property type="project" value="TreeGrafter"/>
</dbReference>
<accession>A0A7S3G1L4</accession>
<gene>
    <name evidence="2" type="ORF">PBIL07802_LOCUS8276</name>
</gene>
<dbReference type="AlphaFoldDB" id="A0A7S3G1L4"/>
<feature type="domain" description="MOFRL" evidence="1">
    <location>
        <begin position="126"/>
        <end position="243"/>
    </location>
</feature>
<dbReference type="InterPro" id="IPR037035">
    <property type="entry name" value="GK-like_C_sf"/>
</dbReference>
<sequence>MDARHVLDSLFKRASLPPNVAQFFSGDSLRVQGKLSYLVWFLICQLLSDDEASVVKRALDSGRLMETVIVSNRIGLEAAKNQGSKLGYNTYILSSTLRGEAEEVGKMYSSLAESTLVRSSSFVPPCMIICGGETTVTMQENPGKGGRNQHLVLSFAINAHVGPFLSDCGSSSVLLVSCGTDGTDGPTDAAGAYAFFDSLKDESVFLQATGALRAFDSYQYFSLSNPRQSGLVHTGQTGTNVMDVQVLVIS</sequence>
<dbReference type="GO" id="GO:0008887">
    <property type="term" value="F:glycerate kinase activity"/>
    <property type="evidence" value="ECO:0007669"/>
    <property type="project" value="InterPro"/>
</dbReference>
<dbReference type="InterPro" id="IPR039760">
    <property type="entry name" value="MOFRL_protein"/>
</dbReference>
<dbReference type="PANTHER" id="PTHR12227:SF0">
    <property type="entry name" value="GLYCERATE KINASE"/>
    <property type="match status" value="1"/>
</dbReference>